<accession>A0A974SMD1</accession>
<feature type="transmembrane region" description="Helical" evidence="1">
    <location>
        <begin position="252"/>
        <end position="275"/>
    </location>
</feature>
<protein>
    <recommendedName>
        <fullName evidence="4">YrhK domain-containing protein</fullName>
    </recommendedName>
</protein>
<dbReference type="EMBL" id="CP063362">
    <property type="protein sequence ID" value="QRG09563.1"/>
    <property type="molecule type" value="Genomic_DNA"/>
</dbReference>
<dbReference type="AlphaFoldDB" id="A0A974SMD1"/>
<gene>
    <name evidence="2" type="ORF">EZH22_08970</name>
</gene>
<keyword evidence="1" id="KW-0812">Transmembrane</keyword>
<name>A0A974SMD1_9HYPH</name>
<keyword evidence="1" id="KW-1133">Transmembrane helix</keyword>
<evidence type="ECO:0000256" key="1">
    <source>
        <dbReference type="SAM" id="Phobius"/>
    </source>
</evidence>
<sequence>MKGHFLHPSGIHMRIEGPWPFITSRSYTRAGHHIVWLARRHRKGLDLAARARDATIPPIWQSPAYNWSVGAIFALGSLLFAIGSVMSLMPQGPWQPSALSTNVVFFLGSVPFTTAGYLQHFQAANASAFTLDPATPGRRHLTLIGWHPASAGWLSTFTQFVGTVAFNFNTFDAIVASNAWYVQDVAVWVPDMAGSALFLISGYLAFIETGHRYWSWRPKDLAWQIVFVNLIGCIAFMIAAVLAYVPRGPQPGWMATVSVVHLLIGALCFFVGAILTMRESRFPGA</sequence>
<organism evidence="2 3">
    <name type="scientific">Xanthobacter dioxanivorans</name>
    <dbReference type="NCBI Taxonomy" id="2528964"/>
    <lineage>
        <taxon>Bacteria</taxon>
        <taxon>Pseudomonadati</taxon>
        <taxon>Pseudomonadota</taxon>
        <taxon>Alphaproteobacteria</taxon>
        <taxon>Hyphomicrobiales</taxon>
        <taxon>Xanthobacteraceae</taxon>
        <taxon>Xanthobacter</taxon>
    </lineage>
</organism>
<evidence type="ECO:0000313" key="2">
    <source>
        <dbReference type="EMBL" id="QRG09563.1"/>
    </source>
</evidence>
<feature type="transmembrane region" description="Helical" evidence="1">
    <location>
        <begin position="226"/>
        <end position="246"/>
    </location>
</feature>
<dbReference type="Proteomes" id="UP000596427">
    <property type="component" value="Chromosome"/>
</dbReference>
<feature type="transmembrane region" description="Helical" evidence="1">
    <location>
        <begin position="98"/>
        <end position="118"/>
    </location>
</feature>
<feature type="transmembrane region" description="Helical" evidence="1">
    <location>
        <begin position="67"/>
        <end position="86"/>
    </location>
</feature>
<proteinExistence type="predicted"/>
<keyword evidence="3" id="KW-1185">Reference proteome</keyword>
<reference evidence="2 3" key="1">
    <citation type="submission" date="2020-10" db="EMBL/GenBank/DDBJ databases">
        <title>Degradation of 1,4-Dioxane by Xanthobacter sp. YN2, via a Novel Group-2 Soluble Di-Iron Monooxygenase.</title>
        <authorList>
            <person name="Ma F."/>
            <person name="Wang Y."/>
            <person name="Yang J."/>
            <person name="Guo H."/>
            <person name="Su D."/>
            <person name="Yu L."/>
        </authorList>
    </citation>
    <scope>NUCLEOTIDE SEQUENCE [LARGE SCALE GENOMIC DNA]</scope>
    <source>
        <strain evidence="2 3">YN2</strain>
    </source>
</reference>
<feature type="transmembrane region" description="Helical" evidence="1">
    <location>
        <begin position="185"/>
        <end position="206"/>
    </location>
</feature>
<evidence type="ECO:0008006" key="4">
    <source>
        <dbReference type="Google" id="ProtNLM"/>
    </source>
</evidence>
<keyword evidence="1" id="KW-0472">Membrane</keyword>
<evidence type="ECO:0000313" key="3">
    <source>
        <dbReference type="Proteomes" id="UP000596427"/>
    </source>
</evidence>
<dbReference type="KEGG" id="xdi:EZH22_08970"/>